<feature type="region of interest" description="Disordered" evidence="1">
    <location>
        <begin position="401"/>
        <end position="429"/>
    </location>
</feature>
<feature type="compositionally biased region" description="Pro residues" evidence="1">
    <location>
        <begin position="264"/>
        <end position="276"/>
    </location>
</feature>
<feature type="compositionally biased region" description="Low complexity" evidence="1">
    <location>
        <begin position="75"/>
        <end position="86"/>
    </location>
</feature>
<evidence type="ECO:0000313" key="2">
    <source>
        <dbReference type="EMBL" id="VEL24191.1"/>
    </source>
</evidence>
<feature type="compositionally biased region" description="Polar residues" evidence="1">
    <location>
        <begin position="241"/>
        <end position="262"/>
    </location>
</feature>
<evidence type="ECO:0000256" key="1">
    <source>
        <dbReference type="SAM" id="MobiDB-lite"/>
    </source>
</evidence>
<organism evidence="2 3">
    <name type="scientific">Protopolystoma xenopodis</name>
    <dbReference type="NCBI Taxonomy" id="117903"/>
    <lineage>
        <taxon>Eukaryota</taxon>
        <taxon>Metazoa</taxon>
        <taxon>Spiralia</taxon>
        <taxon>Lophotrochozoa</taxon>
        <taxon>Platyhelminthes</taxon>
        <taxon>Monogenea</taxon>
        <taxon>Polyopisthocotylea</taxon>
        <taxon>Polystomatidea</taxon>
        <taxon>Polystomatidae</taxon>
        <taxon>Protopolystoma</taxon>
    </lineage>
</organism>
<dbReference type="AlphaFoldDB" id="A0A3S5CIH2"/>
<gene>
    <name evidence="2" type="ORF">PXEA_LOCUS17631</name>
</gene>
<evidence type="ECO:0000313" key="3">
    <source>
        <dbReference type="Proteomes" id="UP000784294"/>
    </source>
</evidence>
<keyword evidence="3" id="KW-1185">Reference proteome</keyword>
<accession>A0A3S5CIH2</accession>
<feature type="compositionally biased region" description="Polar residues" evidence="1">
    <location>
        <begin position="100"/>
        <end position="109"/>
    </location>
</feature>
<feature type="compositionally biased region" description="Low complexity" evidence="1">
    <location>
        <begin position="58"/>
        <end position="68"/>
    </location>
</feature>
<protein>
    <submittedName>
        <fullName evidence="2">Uncharacterized protein</fullName>
    </submittedName>
</protein>
<dbReference type="EMBL" id="CAAALY010066416">
    <property type="protein sequence ID" value="VEL24191.1"/>
    <property type="molecule type" value="Genomic_DNA"/>
</dbReference>
<sequence>MQCVKMMLQSKILRHYKITGELPNTTNEFDSQTGFGQTVQPSVNAQAKPTLGTGGGRARPSPSSYSRPTLRCHSSRSSGGRDSLLLSDRHADEEPVNASGDGSWTESTTGAGGARSLRKKLVDAISRRSPLTIAAAISPVPSSGGPAGFKTLDPPPDYFADRTKPQLFISSDESVPNLKVSSPLPTELSSKASSAVSSSPYITAIATSSAASSAETITALFCNAPATAPVFGLHRLGATRSFSSDSSPHQETSAFDASSSKLSPPIPPPTPPPPPIVTAKHTMIHFQPDTRAPNQAFMPTTSGLSVEVCGQGRFEEVTKTESSKAVRFCQTPKPLVCLQEAAGPYASSASSPMQTSSPDCLGRHARTALIPSTDPILQPSTPHLPSLARLASLHPPATCPVSSSSSSLSSTTVNPTSYPASTSSGPPNPVVMAANMSGPGTVMPLSVRTISEFTIKAPPKKRLKLMHLCSSFSPSLAMSAVMSTSQEPNSPISFEAGGCLFYQTFTRYTVRLTIRSLSAHVTQK</sequence>
<proteinExistence type="predicted"/>
<feature type="region of interest" description="Disordered" evidence="1">
    <location>
        <begin position="241"/>
        <end position="278"/>
    </location>
</feature>
<feature type="compositionally biased region" description="Polar residues" evidence="1">
    <location>
        <begin position="27"/>
        <end position="47"/>
    </location>
</feature>
<name>A0A3S5CIH2_9PLAT</name>
<dbReference type="Proteomes" id="UP000784294">
    <property type="component" value="Unassembled WGS sequence"/>
</dbReference>
<comment type="caution">
    <text evidence="2">The sequence shown here is derived from an EMBL/GenBank/DDBJ whole genome shotgun (WGS) entry which is preliminary data.</text>
</comment>
<feature type="compositionally biased region" description="Polar residues" evidence="1">
    <location>
        <begin position="411"/>
        <end position="425"/>
    </location>
</feature>
<feature type="region of interest" description="Disordered" evidence="1">
    <location>
        <begin position="27"/>
        <end position="116"/>
    </location>
</feature>
<reference evidence="2" key="1">
    <citation type="submission" date="2018-11" db="EMBL/GenBank/DDBJ databases">
        <authorList>
            <consortium name="Pathogen Informatics"/>
        </authorList>
    </citation>
    <scope>NUCLEOTIDE SEQUENCE</scope>
</reference>